<dbReference type="InterPro" id="IPR020867">
    <property type="entry name" value="THF_DH/CycHdrlase_CS"/>
</dbReference>
<dbReference type="Gramene" id="Pp3c7_1350V3.1">
    <property type="protein sequence ID" value="Pp3c7_1350V3.1"/>
    <property type="gene ID" value="Pp3c7_1350"/>
</dbReference>
<dbReference type="GO" id="GO:0005829">
    <property type="term" value="C:cytosol"/>
    <property type="evidence" value="ECO:0000318"/>
    <property type="project" value="GO_Central"/>
</dbReference>
<dbReference type="Gene3D" id="3.40.50.720">
    <property type="entry name" value="NAD(P)-binding Rossmann-like Domain"/>
    <property type="match status" value="1"/>
</dbReference>
<protein>
    <submittedName>
        <fullName evidence="14 15">Uncharacterized protein</fullName>
    </submittedName>
</protein>
<dbReference type="AlphaFoldDB" id="A9SWW0"/>
<dbReference type="PANTHER" id="PTHR48099:SF5">
    <property type="entry name" value="C-1-TETRAHYDROFOLATE SYNTHASE, CYTOPLASMIC"/>
    <property type="match status" value="1"/>
</dbReference>
<name>A9SWW0_PHYPA</name>
<dbReference type="InterPro" id="IPR046346">
    <property type="entry name" value="Aminoacid_DH-like_N_sf"/>
</dbReference>
<dbReference type="OrthoDB" id="1845775at2759"/>
<evidence type="ECO:0000256" key="6">
    <source>
        <dbReference type="ARBA" id="ARBA00023002"/>
    </source>
</evidence>
<dbReference type="FunFam" id="3.40.50.720:FF:000006">
    <property type="entry name" value="Bifunctional protein FolD"/>
    <property type="match status" value="1"/>
</dbReference>
<dbReference type="Gene3D" id="3.40.50.10860">
    <property type="entry name" value="Leucine Dehydrogenase, chain A, domain 1"/>
    <property type="match status" value="1"/>
</dbReference>
<evidence type="ECO:0000256" key="9">
    <source>
        <dbReference type="ARBA" id="ARBA00052194"/>
    </source>
</evidence>
<accession>A9SWW0</accession>
<dbReference type="InterPro" id="IPR020631">
    <property type="entry name" value="THF_DH/CycHdrlase_NAD-bd_dom"/>
</dbReference>
<dbReference type="EnsemblPlants" id="Pp3c7_1350V3.2">
    <property type="protein sequence ID" value="Pp3c7_1350V3.2"/>
    <property type="gene ID" value="Pp3c7_1350"/>
</dbReference>
<dbReference type="NCBIfam" id="NF010783">
    <property type="entry name" value="PRK14186.1"/>
    <property type="match status" value="1"/>
</dbReference>
<reference evidence="14 16" key="1">
    <citation type="journal article" date="2008" name="Science">
        <title>The Physcomitrella genome reveals evolutionary insights into the conquest of land by plants.</title>
        <authorList>
            <person name="Rensing S."/>
            <person name="Lang D."/>
            <person name="Zimmer A."/>
            <person name="Terry A."/>
            <person name="Salamov A."/>
            <person name="Shapiro H."/>
            <person name="Nishiyama T."/>
            <person name="Perroud P.-F."/>
            <person name="Lindquist E."/>
            <person name="Kamisugi Y."/>
            <person name="Tanahashi T."/>
            <person name="Sakakibara K."/>
            <person name="Fujita T."/>
            <person name="Oishi K."/>
            <person name="Shin-I T."/>
            <person name="Kuroki Y."/>
            <person name="Toyoda A."/>
            <person name="Suzuki Y."/>
            <person name="Hashimoto A."/>
            <person name="Yamaguchi K."/>
            <person name="Sugano A."/>
            <person name="Kohara Y."/>
            <person name="Fujiyama A."/>
            <person name="Anterola A."/>
            <person name="Aoki S."/>
            <person name="Ashton N."/>
            <person name="Barbazuk W.B."/>
            <person name="Barker E."/>
            <person name="Bennetzen J."/>
            <person name="Bezanilla M."/>
            <person name="Blankenship R."/>
            <person name="Cho S.H."/>
            <person name="Dutcher S."/>
            <person name="Estelle M."/>
            <person name="Fawcett J.A."/>
            <person name="Gundlach H."/>
            <person name="Hanada K."/>
            <person name="Heyl A."/>
            <person name="Hicks K.A."/>
            <person name="Hugh J."/>
            <person name="Lohr M."/>
            <person name="Mayer K."/>
            <person name="Melkozernov A."/>
            <person name="Murata T."/>
            <person name="Nelson D."/>
            <person name="Pils B."/>
            <person name="Prigge M."/>
            <person name="Reiss B."/>
            <person name="Renner T."/>
            <person name="Rombauts S."/>
            <person name="Rushton P."/>
            <person name="Sanderfoot A."/>
            <person name="Schween G."/>
            <person name="Shiu S.-H."/>
            <person name="Stueber K."/>
            <person name="Theodoulou F.L."/>
            <person name="Tu H."/>
            <person name="Van de Peer Y."/>
            <person name="Verrier P.J."/>
            <person name="Waters E."/>
            <person name="Wood A."/>
            <person name="Yang L."/>
            <person name="Cove D."/>
            <person name="Cuming A."/>
            <person name="Hasebe M."/>
            <person name="Lucas S."/>
            <person name="Mishler D.B."/>
            <person name="Reski R."/>
            <person name="Grigoriev I."/>
            <person name="Quatrano R.S."/>
            <person name="Boore J.L."/>
        </authorList>
    </citation>
    <scope>NUCLEOTIDE SEQUENCE [LARGE SCALE GENOMIC DNA]</scope>
    <source>
        <strain evidence="15 16">cv. Gransden 2004</strain>
    </source>
</reference>
<dbReference type="PRINTS" id="PR00085">
    <property type="entry name" value="THFDHDRGNASE"/>
</dbReference>
<reference evidence="15" key="3">
    <citation type="submission" date="2020-12" db="UniProtKB">
        <authorList>
            <consortium name="EnsemblPlants"/>
        </authorList>
    </citation>
    <scope>IDENTIFICATION</scope>
</reference>
<organism evidence="14">
    <name type="scientific">Physcomitrium patens</name>
    <name type="common">Spreading-leaved earth moss</name>
    <name type="synonym">Physcomitrella patens</name>
    <dbReference type="NCBI Taxonomy" id="3218"/>
    <lineage>
        <taxon>Eukaryota</taxon>
        <taxon>Viridiplantae</taxon>
        <taxon>Streptophyta</taxon>
        <taxon>Embryophyta</taxon>
        <taxon>Bryophyta</taxon>
        <taxon>Bryophytina</taxon>
        <taxon>Bryopsida</taxon>
        <taxon>Funariidae</taxon>
        <taxon>Funariales</taxon>
        <taxon>Funariaceae</taxon>
        <taxon>Physcomitrium</taxon>
    </lineage>
</organism>
<dbReference type="Proteomes" id="UP000006727">
    <property type="component" value="Chromosome 7"/>
</dbReference>
<dbReference type="InterPro" id="IPR036291">
    <property type="entry name" value="NAD(P)-bd_dom_sf"/>
</dbReference>
<evidence type="ECO:0000256" key="8">
    <source>
        <dbReference type="ARBA" id="ARBA00036357"/>
    </source>
</evidence>
<dbReference type="EnsemblPlants" id="Pp3c7_1350V3.3">
    <property type="protein sequence ID" value="Pp3c7_1350V3.3"/>
    <property type="gene ID" value="Pp3c7_1350"/>
</dbReference>
<evidence type="ECO:0000313" key="14">
    <source>
        <dbReference type="EMBL" id="PNR50556.1"/>
    </source>
</evidence>
<dbReference type="Pfam" id="PF02882">
    <property type="entry name" value="THF_DHG_CYH_C"/>
    <property type="match status" value="1"/>
</dbReference>
<comment type="function">
    <text evidence="10">Catalyzes the oxidation of 5,10-methylenetetrahydrofolate to 5,10-methenyltetrahydrofolate and then the hydrolysis of 5,10-methenyltetrahydrofolate to 10-formyltetrahydrofolate.</text>
</comment>
<dbReference type="InterPro" id="IPR020630">
    <property type="entry name" value="THF_DH/CycHdrlase_cat_dom"/>
</dbReference>
<proteinExistence type="inferred from homology"/>
<keyword evidence="16" id="KW-1185">Reference proteome</keyword>
<dbReference type="GeneID" id="112284820"/>
<dbReference type="RefSeq" id="XP_024380863.1">
    <property type="nucleotide sequence ID" value="XM_024525095.2"/>
</dbReference>
<gene>
    <name evidence="15" type="primary">LOC112284820</name>
    <name evidence="14" type="ORF">PHYPA_009742</name>
</gene>
<dbReference type="PaxDb" id="3218-PP1S130_89V6.1"/>
<feature type="domain" description="Tetrahydrofolate dehydrogenase/cyclohydrolase NAD(P)-binding" evidence="13">
    <location>
        <begin position="248"/>
        <end position="395"/>
    </location>
</feature>
<dbReference type="STRING" id="3218.A9SWW0"/>
<keyword evidence="6" id="KW-0560">Oxidoreductase</keyword>
<comment type="pathway">
    <text evidence="1">One-carbon metabolism; tetrahydrofolate interconversion.</text>
</comment>
<dbReference type="HOGENOM" id="CLU_034045_1_2_1"/>
<dbReference type="SUPFAM" id="SSF51735">
    <property type="entry name" value="NAD(P)-binding Rossmann-fold domains"/>
    <property type="match status" value="1"/>
</dbReference>
<dbReference type="eggNOG" id="KOG0089">
    <property type="taxonomic scope" value="Eukaryota"/>
</dbReference>
<comment type="catalytic activity">
    <reaction evidence="8">
        <text>(6R)-5,10-methenyltetrahydrofolate + H2O = (6R)-10-formyltetrahydrofolate + H(+)</text>
        <dbReference type="Rhea" id="RHEA:23700"/>
        <dbReference type="ChEBI" id="CHEBI:15377"/>
        <dbReference type="ChEBI" id="CHEBI:15378"/>
        <dbReference type="ChEBI" id="CHEBI:57455"/>
        <dbReference type="ChEBI" id="CHEBI:195366"/>
        <dbReference type="EC" id="3.5.4.9"/>
    </reaction>
</comment>
<dbReference type="FunFam" id="3.40.50.10860:FF:000001">
    <property type="entry name" value="Bifunctional protein FolD"/>
    <property type="match status" value="1"/>
</dbReference>
<dbReference type="HAMAP" id="MF_01576">
    <property type="entry name" value="THF_DHG_CYH"/>
    <property type="match status" value="1"/>
</dbReference>
<evidence type="ECO:0000256" key="4">
    <source>
        <dbReference type="ARBA" id="ARBA00022801"/>
    </source>
</evidence>
<evidence type="ECO:0000256" key="11">
    <source>
        <dbReference type="ARBA" id="ARBA00061364"/>
    </source>
</evidence>
<comment type="catalytic activity">
    <reaction evidence="9">
        <text>(6R)-5,10-methylene-5,6,7,8-tetrahydrofolate + NADP(+) = (6R)-5,10-methenyltetrahydrofolate + NADPH</text>
        <dbReference type="Rhea" id="RHEA:22812"/>
        <dbReference type="ChEBI" id="CHEBI:15636"/>
        <dbReference type="ChEBI" id="CHEBI:57455"/>
        <dbReference type="ChEBI" id="CHEBI:57783"/>
        <dbReference type="ChEBI" id="CHEBI:58349"/>
        <dbReference type="EC" id="1.5.1.5"/>
    </reaction>
</comment>
<keyword evidence="7" id="KW-0511">Multifunctional enzyme</keyword>
<dbReference type="PROSITE" id="PS00767">
    <property type="entry name" value="THF_DHG_CYH_2"/>
    <property type="match status" value="1"/>
</dbReference>
<evidence type="ECO:0000256" key="5">
    <source>
        <dbReference type="ARBA" id="ARBA00022857"/>
    </source>
</evidence>
<evidence type="ECO:0000256" key="7">
    <source>
        <dbReference type="ARBA" id="ARBA00023268"/>
    </source>
</evidence>
<dbReference type="InterPro" id="IPR000672">
    <property type="entry name" value="THF_DH/CycHdrlase"/>
</dbReference>
<dbReference type="Gramene" id="Pp3c7_1350V3.2">
    <property type="protein sequence ID" value="Pp3c7_1350V3.2"/>
    <property type="gene ID" value="Pp3c7_1350"/>
</dbReference>
<reference evidence="14 16" key="2">
    <citation type="journal article" date="2018" name="Plant J.">
        <title>The Physcomitrella patens chromosome-scale assembly reveals moss genome structure and evolution.</title>
        <authorList>
            <person name="Lang D."/>
            <person name="Ullrich K.K."/>
            <person name="Murat F."/>
            <person name="Fuchs J."/>
            <person name="Jenkins J."/>
            <person name="Haas F.B."/>
            <person name="Piednoel M."/>
            <person name="Gundlach H."/>
            <person name="Van Bel M."/>
            <person name="Meyberg R."/>
            <person name="Vives C."/>
            <person name="Morata J."/>
            <person name="Symeonidi A."/>
            <person name="Hiss M."/>
            <person name="Muchero W."/>
            <person name="Kamisugi Y."/>
            <person name="Saleh O."/>
            <person name="Blanc G."/>
            <person name="Decker E.L."/>
            <person name="van Gessel N."/>
            <person name="Grimwood J."/>
            <person name="Hayes R.D."/>
            <person name="Graham S.W."/>
            <person name="Gunter L.E."/>
            <person name="McDaniel S.F."/>
            <person name="Hoernstein S.N.W."/>
            <person name="Larsson A."/>
            <person name="Li F.W."/>
            <person name="Perroud P.F."/>
            <person name="Phillips J."/>
            <person name="Ranjan P."/>
            <person name="Rokshar D.S."/>
            <person name="Rothfels C.J."/>
            <person name="Schneider L."/>
            <person name="Shu S."/>
            <person name="Stevenson D.W."/>
            <person name="Thummler F."/>
            <person name="Tillich M."/>
            <person name="Villarreal Aguilar J.C."/>
            <person name="Widiez T."/>
            <person name="Wong G.K."/>
            <person name="Wymore A."/>
            <person name="Zhang Y."/>
            <person name="Zimmer A.D."/>
            <person name="Quatrano R.S."/>
            <person name="Mayer K.F.X."/>
            <person name="Goodstein D."/>
            <person name="Casacuberta J.M."/>
            <person name="Vandepoele K."/>
            <person name="Reski R."/>
            <person name="Cuming A.C."/>
            <person name="Tuskan G.A."/>
            <person name="Maumus F."/>
            <person name="Salse J."/>
            <person name="Schmutz J."/>
            <person name="Rensing S.A."/>
        </authorList>
    </citation>
    <scope>NUCLEOTIDE SEQUENCE [LARGE SCALE GENOMIC DNA]</scope>
    <source>
        <strain evidence="15 16">cv. Gransden 2004</strain>
    </source>
</reference>
<dbReference type="PANTHER" id="PTHR48099">
    <property type="entry name" value="C-1-TETRAHYDROFOLATE SYNTHASE, CYTOPLASMIC-RELATED"/>
    <property type="match status" value="1"/>
</dbReference>
<evidence type="ECO:0000313" key="15">
    <source>
        <dbReference type="EnsemblPlants" id="Pp3c7_1350V3.1"/>
    </source>
</evidence>
<dbReference type="EnsemblPlants" id="Pp3c7_1350V3.1">
    <property type="protein sequence ID" value="Pp3c7_1350V3.1"/>
    <property type="gene ID" value="Pp3c7_1350"/>
</dbReference>
<dbReference type="GO" id="GO:0035999">
    <property type="term" value="P:tetrahydrofolate interconversion"/>
    <property type="evidence" value="ECO:0000318"/>
    <property type="project" value="GO_Central"/>
</dbReference>
<dbReference type="Gramene" id="Pp3c7_1350V3.3">
    <property type="protein sequence ID" value="Pp3c7_1350V3.3"/>
    <property type="gene ID" value="Pp3c7_1350"/>
</dbReference>
<evidence type="ECO:0000256" key="10">
    <source>
        <dbReference type="ARBA" id="ARBA00058319"/>
    </source>
</evidence>
<dbReference type="EMBL" id="ABEU02000007">
    <property type="protein sequence ID" value="PNR50556.1"/>
    <property type="molecule type" value="Genomic_DNA"/>
</dbReference>
<keyword evidence="3" id="KW-0554">One-carbon metabolism</keyword>
<evidence type="ECO:0000256" key="2">
    <source>
        <dbReference type="ARBA" id="ARBA00011738"/>
    </source>
</evidence>
<comment type="subunit">
    <text evidence="2">Homodimer.</text>
</comment>
<sequence>MFGVCHRRAELPKAALRLCSLHQNFVTDVLSASPAVENVASADCACFEQAITSGDRQLYSTRSHEFQKLVKTSSVLGWNTIDKWKNRHDLLPPKSILKKEASIISSPSANIIDGEAIAQEIKLEIAEVVEKMRSAIGKVPGLAVVLVGSRRDSETYVRRKQRACEKVGFNSYGVSLPETATEEEVLEAVRKFNADPNVHGVLVQLPLPRHICEEKVVGAVSIQKDVDGFHPMNVGRLAMQGRAPLFVSCTPKGCIELLLRSGVQIEGKHAVVIGRSNVVGMPAALLLQRQNATVTVVHSHTPNLAEVTRNSDIVIAAAGVPFMVQGSWLKPGAVVIDVGINYIEDPDSENGYRVVGDVYYAEACQVASLITPVPGGVGPMTIAMLLSNTLDSAKLAFGFVEN</sequence>
<comment type="similarity">
    <text evidence="11">Belongs to the tetrahydrofolate dehydrogenase/cyclohydrolase family.</text>
</comment>
<evidence type="ECO:0000313" key="16">
    <source>
        <dbReference type="Proteomes" id="UP000006727"/>
    </source>
</evidence>
<keyword evidence="5" id="KW-0521">NADP</keyword>
<keyword evidence="4" id="KW-0378">Hydrolase</keyword>
<dbReference type="GO" id="GO:0004477">
    <property type="term" value="F:methenyltetrahydrofolate cyclohydrolase activity"/>
    <property type="evidence" value="ECO:0000318"/>
    <property type="project" value="GO_Central"/>
</dbReference>
<dbReference type="OMA" id="STRSHEF"/>
<evidence type="ECO:0000256" key="1">
    <source>
        <dbReference type="ARBA" id="ARBA00004777"/>
    </source>
</evidence>
<evidence type="ECO:0000259" key="13">
    <source>
        <dbReference type="Pfam" id="PF02882"/>
    </source>
</evidence>
<feature type="domain" description="Tetrahydrofolate dehydrogenase/cyclohydrolase catalytic" evidence="12">
    <location>
        <begin position="112"/>
        <end position="227"/>
    </location>
</feature>
<dbReference type="GO" id="GO:0004488">
    <property type="term" value="F:methylenetetrahydrofolate dehydrogenase (NADP+) activity"/>
    <property type="evidence" value="ECO:0000318"/>
    <property type="project" value="GO_Central"/>
</dbReference>
<dbReference type="CDD" id="cd01080">
    <property type="entry name" value="NAD_bind_m-THF_DH_Cyclohyd"/>
    <property type="match status" value="1"/>
</dbReference>
<dbReference type="Pfam" id="PF00763">
    <property type="entry name" value="THF_DHG_CYH"/>
    <property type="match status" value="1"/>
</dbReference>
<evidence type="ECO:0000259" key="12">
    <source>
        <dbReference type="Pfam" id="PF00763"/>
    </source>
</evidence>
<dbReference type="SUPFAM" id="SSF53223">
    <property type="entry name" value="Aminoacid dehydrogenase-like, N-terminal domain"/>
    <property type="match status" value="1"/>
</dbReference>
<evidence type="ECO:0000256" key="3">
    <source>
        <dbReference type="ARBA" id="ARBA00022563"/>
    </source>
</evidence>